<evidence type="ECO:0000256" key="22">
    <source>
        <dbReference type="SAM" id="Phobius"/>
    </source>
</evidence>
<dbReference type="GO" id="GO:0006119">
    <property type="term" value="P:oxidative phosphorylation"/>
    <property type="evidence" value="ECO:0007669"/>
    <property type="project" value="UniProtKB-UniPathway"/>
</dbReference>
<feature type="domain" description="Cytochrome c" evidence="23">
    <location>
        <begin position="234"/>
        <end position="315"/>
    </location>
</feature>
<dbReference type="InterPro" id="IPR004678">
    <property type="entry name" value="Cyt_c_oxidase_cbb3_su3"/>
</dbReference>
<feature type="binding site" description="covalent" evidence="21">
    <location>
        <position position="246"/>
    </location>
    <ligand>
        <name>heme c</name>
        <dbReference type="ChEBI" id="CHEBI:61717"/>
        <label>2</label>
    </ligand>
</feature>
<dbReference type="GO" id="GO:1902600">
    <property type="term" value="P:proton transmembrane transport"/>
    <property type="evidence" value="ECO:0007669"/>
    <property type="project" value="UniProtKB-KW"/>
</dbReference>
<dbReference type="EMBL" id="PYVN01000064">
    <property type="protein sequence ID" value="PTB85893.1"/>
    <property type="molecule type" value="Genomic_DNA"/>
</dbReference>
<feature type="binding site" description="covalent" evidence="21">
    <location>
        <position position="161"/>
    </location>
    <ligand>
        <name>heme c</name>
        <dbReference type="ChEBI" id="CHEBI:61717"/>
        <label>1</label>
    </ligand>
</feature>
<keyword evidence="7 19" id="KW-0349">Heme</keyword>
<dbReference type="GO" id="GO:0016491">
    <property type="term" value="F:oxidoreductase activity"/>
    <property type="evidence" value="ECO:0007669"/>
    <property type="project" value="UniProtKB-KW"/>
</dbReference>
<evidence type="ECO:0000313" key="26">
    <source>
        <dbReference type="EMBL" id="PTB89573.1"/>
    </source>
</evidence>
<evidence type="ECO:0000256" key="9">
    <source>
        <dbReference type="ARBA" id="ARBA00022692"/>
    </source>
</evidence>
<proteinExistence type="inferred from homology"/>
<dbReference type="Gene3D" id="6.10.280.130">
    <property type="match status" value="1"/>
</dbReference>
<evidence type="ECO:0000256" key="4">
    <source>
        <dbReference type="ARBA" id="ARBA00022448"/>
    </source>
</evidence>
<keyword evidence="8 19" id="KW-0679">Respiratory chain</keyword>
<comment type="pathway">
    <text evidence="2 19">Energy metabolism; oxidative phosphorylation.</text>
</comment>
<dbReference type="InterPro" id="IPR036909">
    <property type="entry name" value="Cyt_c-like_dom_sf"/>
</dbReference>
<dbReference type="GO" id="GO:0005886">
    <property type="term" value="C:plasma membrane"/>
    <property type="evidence" value="ECO:0007669"/>
    <property type="project" value="UniProtKB-SubCell"/>
</dbReference>
<dbReference type="Pfam" id="PF13442">
    <property type="entry name" value="Cytochrome_CBB3"/>
    <property type="match status" value="2"/>
</dbReference>
<dbReference type="Pfam" id="PF14715">
    <property type="entry name" value="FixP_N"/>
    <property type="match status" value="1"/>
</dbReference>
<dbReference type="UniPathway" id="UPA00705"/>
<evidence type="ECO:0000256" key="7">
    <source>
        <dbReference type="ARBA" id="ARBA00022617"/>
    </source>
</evidence>
<evidence type="ECO:0000313" key="28">
    <source>
        <dbReference type="Proteomes" id="UP000242087"/>
    </source>
</evidence>
<dbReference type="GO" id="GO:0009055">
    <property type="term" value="F:electron transfer activity"/>
    <property type="evidence" value="ECO:0007669"/>
    <property type="project" value="InterPro"/>
</dbReference>
<keyword evidence="17 19" id="KW-0406">Ion transport</keyword>
<comment type="subunit">
    <text evidence="19">Component of the cbb3-type cytochrome c oxidase.</text>
</comment>
<keyword evidence="10 19" id="KW-0479">Metal-binding</keyword>
<dbReference type="AlphaFoldDB" id="A0A2T4CWF7"/>
<evidence type="ECO:0000256" key="20">
    <source>
        <dbReference type="PIRSR" id="PIRSR000006-1"/>
    </source>
</evidence>
<feature type="binding site" description="covalent" evidence="21">
    <location>
        <position position="164"/>
    </location>
    <ligand>
        <name>heme c</name>
        <dbReference type="ChEBI" id="CHEBI:61717"/>
        <label>1</label>
    </ligand>
</feature>
<evidence type="ECO:0000256" key="21">
    <source>
        <dbReference type="PIRSR" id="PIRSR000006-2"/>
    </source>
</evidence>
<feature type="binding site" description="axial binding residue" evidence="20">
    <location>
        <position position="250"/>
    </location>
    <ligand>
        <name>heme c</name>
        <dbReference type="ChEBI" id="CHEBI:61717"/>
        <label>2</label>
    </ligand>
    <ligandPart>
        <name>Fe</name>
        <dbReference type="ChEBI" id="CHEBI:18248"/>
    </ligandPart>
</feature>
<accession>A0A2T4CWF7</accession>
<keyword evidence="13 19" id="KW-0249">Electron transport</keyword>
<evidence type="ECO:0000256" key="15">
    <source>
        <dbReference type="ARBA" id="ARBA00023002"/>
    </source>
</evidence>
<comment type="similarity">
    <text evidence="3 19">Belongs to the CcoP / FixP family.</text>
</comment>
<dbReference type="PANTHER" id="PTHR33751:SF1">
    <property type="entry name" value="CBB3-TYPE CYTOCHROME C OXIDASE SUBUNIT FIXP"/>
    <property type="match status" value="1"/>
</dbReference>
<feature type="transmembrane region" description="Helical" evidence="22">
    <location>
        <begin position="7"/>
        <end position="24"/>
    </location>
</feature>
<keyword evidence="6 19" id="KW-0997">Cell inner membrane</keyword>
<dbReference type="SUPFAM" id="SSF46626">
    <property type="entry name" value="Cytochrome c"/>
    <property type="match status" value="2"/>
</dbReference>
<feature type="transmembrane region" description="Helical" evidence="22">
    <location>
        <begin position="57"/>
        <end position="76"/>
    </location>
</feature>
<feature type="binding site" description="axial binding residue" evidence="20">
    <location>
        <position position="292"/>
    </location>
    <ligand>
        <name>heme c</name>
        <dbReference type="ChEBI" id="CHEBI:61717"/>
        <label>1</label>
    </ligand>
    <ligandPart>
        <name>Fe</name>
        <dbReference type="ChEBI" id="CHEBI:18248"/>
    </ligandPart>
</feature>
<evidence type="ECO:0000256" key="3">
    <source>
        <dbReference type="ARBA" id="ARBA00006113"/>
    </source>
</evidence>
<dbReference type="PANTHER" id="PTHR33751">
    <property type="entry name" value="CBB3-TYPE CYTOCHROME C OXIDASE SUBUNIT FIXP"/>
    <property type="match status" value="1"/>
</dbReference>
<dbReference type="Gene3D" id="1.10.760.10">
    <property type="entry name" value="Cytochrome c-like domain"/>
    <property type="match status" value="2"/>
</dbReference>
<dbReference type="InterPro" id="IPR032858">
    <property type="entry name" value="CcoP_N"/>
</dbReference>
<dbReference type="PRINTS" id="PR00605">
    <property type="entry name" value="CYTCHROMECIC"/>
</dbReference>
<evidence type="ECO:0000256" key="12">
    <source>
        <dbReference type="ARBA" id="ARBA00022781"/>
    </source>
</evidence>
<evidence type="ECO:0000256" key="11">
    <source>
        <dbReference type="ARBA" id="ARBA00022737"/>
    </source>
</evidence>
<comment type="cofactor">
    <cofactor evidence="19 21">
        <name>heme c</name>
        <dbReference type="ChEBI" id="CHEBI:61717"/>
    </cofactor>
    <text evidence="19 21">Binds 2 heme C groups per subunit.</text>
</comment>
<dbReference type="GO" id="GO:0005506">
    <property type="term" value="F:iron ion binding"/>
    <property type="evidence" value="ECO:0007669"/>
    <property type="project" value="InterPro"/>
</dbReference>
<evidence type="ECO:0000256" key="8">
    <source>
        <dbReference type="ARBA" id="ARBA00022660"/>
    </source>
</evidence>
<dbReference type="PIRSF" id="PIRSF000006">
    <property type="entry name" value="Cbb3-Cox_fixP"/>
    <property type="match status" value="1"/>
</dbReference>
<keyword evidence="18 19" id="KW-0472">Membrane</keyword>
<feature type="binding site" description="axial binding residue" evidence="20">
    <location>
        <position position="165"/>
    </location>
    <ligand>
        <name>heme c</name>
        <dbReference type="ChEBI" id="CHEBI:61717"/>
        <label>1</label>
    </ligand>
    <ligandPart>
        <name>Fe</name>
        <dbReference type="ChEBI" id="CHEBI:18248"/>
    </ligandPart>
</feature>
<dbReference type="Proteomes" id="UP000241514">
    <property type="component" value="Unassembled WGS sequence"/>
</dbReference>
<dbReference type="Proteomes" id="UP000242087">
    <property type="component" value="Unassembled WGS sequence"/>
</dbReference>
<evidence type="ECO:0000256" key="14">
    <source>
        <dbReference type="ARBA" id="ARBA00022989"/>
    </source>
</evidence>
<organism evidence="24">
    <name type="scientific">Pseudidiomarina aestuarii</name>
    <dbReference type="NCBI Taxonomy" id="624146"/>
    <lineage>
        <taxon>Bacteria</taxon>
        <taxon>Pseudomonadati</taxon>
        <taxon>Pseudomonadota</taxon>
        <taxon>Gammaproteobacteria</taxon>
        <taxon>Alteromonadales</taxon>
        <taxon>Idiomarinaceae</taxon>
        <taxon>Pseudidiomarina</taxon>
    </lineage>
</organism>
<comment type="function">
    <text evidence="19">C-type cytochrome. Part of the cbb3-type cytochrome c oxidase complex.</text>
</comment>
<protein>
    <recommendedName>
        <fullName evidence="19">Cbb3-type cytochrome c oxidase subunit</fullName>
    </recommendedName>
</protein>
<dbReference type="GO" id="GO:0020037">
    <property type="term" value="F:heme binding"/>
    <property type="evidence" value="ECO:0007669"/>
    <property type="project" value="InterPro"/>
</dbReference>
<keyword evidence="5 19" id="KW-1003">Cell membrane</keyword>
<keyword evidence="4 19" id="KW-0813">Transport</keyword>
<dbReference type="InterPro" id="IPR009056">
    <property type="entry name" value="Cyt_c-like_dom"/>
</dbReference>
<evidence type="ECO:0000256" key="10">
    <source>
        <dbReference type="ARBA" id="ARBA00022723"/>
    </source>
</evidence>
<evidence type="ECO:0000256" key="19">
    <source>
        <dbReference type="PIRNR" id="PIRNR000006"/>
    </source>
</evidence>
<evidence type="ECO:0000256" key="1">
    <source>
        <dbReference type="ARBA" id="ARBA00004533"/>
    </source>
</evidence>
<evidence type="ECO:0000256" key="6">
    <source>
        <dbReference type="ARBA" id="ARBA00022519"/>
    </source>
</evidence>
<sequence length="317" mass="35425">MSSFWSAWIIVLTLAFLVAIIWLLRWNMKNYTGIKEGELMDHEFDGIVEYNNPMPTWWTYLFWVCIVWGFLYLALYPGLGNFAGLLGWTSSNQEVLSLEESEQATAAAREAGLIVQYDREMQQANEVFGPIFKAYAERPIKELAKDPDALKIGQRLFLQNCAQCHGSNAQGGNGFPNLTDDDWLYGGEPEDIVYSLVNGRRGQMPGWKEQFSEEQITELAVYVLSLSGRKVDPELASAGKQNYAVCAACHGQDGKGNQQLGAPNLTDNIWLYGGGSQASIEETLRNGRNGVMPAWDEILGEDKIHIISAYVYGLSQE</sequence>
<reference evidence="27 28" key="1">
    <citation type="submission" date="2018-03" db="EMBL/GenBank/DDBJ databases">
        <title>Cross-interface Injection: A General Nanoliter Liquid Handling Method Applied to Single Cells Genome Amplification Automated Nanoliter Liquid Handling Applied to Single Cell Multiple Displacement Amplification.</title>
        <authorList>
            <person name="Yun J."/>
            <person name="Xu P."/>
            <person name="Xu J."/>
            <person name="Dai X."/>
            <person name="Wang Y."/>
            <person name="Zheng X."/>
            <person name="Cao C."/>
            <person name="Yi Q."/>
            <person name="Zhu Y."/>
            <person name="Wang L."/>
            <person name="Dong Z."/>
            <person name="Huang Y."/>
            <person name="Huang L."/>
            <person name="Du W."/>
        </authorList>
    </citation>
    <scope>NUCLEOTIDE SEQUENCE [LARGE SCALE GENOMIC DNA]</scope>
    <source>
        <strain evidence="25 28">A12-4</strain>
        <strain evidence="26 27">A9-4</strain>
        <strain evidence="24">Z-D3-2</strain>
    </source>
</reference>
<keyword evidence="14 22" id="KW-1133">Transmembrane helix</keyword>
<dbReference type="EMBL" id="PYVF01000031">
    <property type="protein sequence ID" value="PTB88895.1"/>
    <property type="molecule type" value="Genomic_DNA"/>
</dbReference>
<evidence type="ECO:0000313" key="25">
    <source>
        <dbReference type="EMBL" id="PTB88895.1"/>
    </source>
</evidence>
<dbReference type="InterPro" id="IPR008168">
    <property type="entry name" value="Cyt_C_IC"/>
</dbReference>
<evidence type="ECO:0000256" key="2">
    <source>
        <dbReference type="ARBA" id="ARBA00004673"/>
    </source>
</evidence>
<keyword evidence="16 19" id="KW-0408">Iron</keyword>
<name>A0A2T4CWF7_9GAMM</name>
<evidence type="ECO:0000256" key="17">
    <source>
        <dbReference type="ARBA" id="ARBA00023065"/>
    </source>
</evidence>
<keyword evidence="12 19" id="KW-0375">Hydrogen ion transport</keyword>
<dbReference type="InterPro" id="IPR038414">
    <property type="entry name" value="CcoP_N_sf"/>
</dbReference>
<evidence type="ECO:0000256" key="18">
    <source>
        <dbReference type="ARBA" id="ARBA00023136"/>
    </source>
</evidence>
<feature type="domain" description="Cytochrome c" evidence="23">
    <location>
        <begin position="148"/>
        <end position="227"/>
    </location>
</feature>
<dbReference type="EMBL" id="PYVG01000011">
    <property type="protein sequence ID" value="PTB89573.1"/>
    <property type="molecule type" value="Genomic_DNA"/>
</dbReference>
<evidence type="ECO:0000259" key="23">
    <source>
        <dbReference type="PROSITE" id="PS51007"/>
    </source>
</evidence>
<keyword evidence="11" id="KW-0677">Repeat</keyword>
<dbReference type="PROSITE" id="PS51007">
    <property type="entry name" value="CYTC"/>
    <property type="match status" value="2"/>
</dbReference>
<comment type="caution">
    <text evidence="24">The sequence shown here is derived from an EMBL/GenBank/DDBJ whole genome shotgun (WGS) entry which is preliminary data.</text>
</comment>
<evidence type="ECO:0000256" key="16">
    <source>
        <dbReference type="ARBA" id="ARBA00023004"/>
    </source>
</evidence>
<evidence type="ECO:0000256" key="5">
    <source>
        <dbReference type="ARBA" id="ARBA00022475"/>
    </source>
</evidence>
<keyword evidence="15 19" id="KW-0560">Oxidoreductase</keyword>
<keyword evidence="9 22" id="KW-0812">Transmembrane</keyword>
<evidence type="ECO:0000313" key="24">
    <source>
        <dbReference type="EMBL" id="PTB85893.1"/>
    </source>
</evidence>
<evidence type="ECO:0000256" key="13">
    <source>
        <dbReference type="ARBA" id="ARBA00022982"/>
    </source>
</evidence>
<gene>
    <name evidence="24" type="primary">ccoP</name>
    <name evidence="25" type="ORF">C9927_02970</name>
    <name evidence="26" type="ORF">C9928_03155</name>
    <name evidence="24" type="ORF">C9940_04585</name>
</gene>
<comment type="subcellular location">
    <subcellularLocation>
        <location evidence="1 19">Cell inner membrane</location>
    </subcellularLocation>
</comment>
<dbReference type="NCBIfam" id="TIGR00782">
    <property type="entry name" value="ccoP"/>
    <property type="match status" value="1"/>
</dbReference>
<feature type="binding site" description="covalent" evidence="21">
    <location>
        <position position="249"/>
    </location>
    <ligand>
        <name>heme c</name>
        <dbReference type="ChEBI" id="CHEBI:61717"/>
        <label>2</label>
    </ligand>
</feature>
<dbReference type="InterPro" id="IPR050597">
    <property type="entry name" value="Cytochrome_c_Oxidase_Subunit"/>
</dbReference>
<feature type="binding site" description="axial binding residue" evidence="20">
    <location>
        <position position="204"/>
    </location>
    <ligand>
        <name>heme c</name>
        <dbReference type="ChEBI" id="CHEBI:61717"/>
        <label>2</label>
    </ligand>
    <ligandPart>
        <name>Fe</name>
        <dbReference type="ChEBI" id="CHEBI:18248"/>
    </ligandPart>
</feature>
<evidence type="ECO:0000313" key="27">
    <source>
        <dbReference type="Proteomes" id="UP000241514"/>
    </source>
</evidence>